<dbReference type="RefSeq" id="WP_069157322.1">
    <property type="nucleotide sequence ID" value="NZ_DBFYTC010000116.1"/>
</dbReference>
<dbReference type="Proteomes" id="UP000095003">
    <property type="component" value="Unassembled WGS sequence"/>
</dbReference>
<evidence type="ECO:0000259" key="5">
    <source>
        <dbReference type="Pfam" id="PF17384"/>
    </source>
</evidence>
<evidence type="ECO:0000256" key="2">
    <source>
        <dbReference type="ARBA" id="ARBA00022517"/>
    </source>
</evidence>
<feature type="domain" description="Ribosome maturation factor RimP N-terminal" evidence="4">
    <location>
        <begin position="14"/>
        <end position="85"/>
    </location>
</feature>
<evidence type="ECO:0000259" key="4">
    <source>
        <dbReference type="Pfam" id="PF02576"/>
    </source>
</evidence>
<dbReference type="PANTHER" id="PTHR33867:SF1">
    <property type="entry name" value="RIBOSOME MATURATION FACTOR RIMP"/>
    <property type="match status" value="1"/>
</dbReference>
<dbReference type="GO" id="GO:0006412">
    <property type="term" value="P:translation"/>
    <property type="evidence" value="ECO:0007669"/>
    <property type="project" value="TreeGrafter"/>
</dbReference>
<dbReference type="Gene3D" id="3.30.300.70">
    <property type="entry name" value="RimP-like superfamily, N-terminal"/>
    <property type="match status" value="1"/>
</dbReference>
<dbReference type="SUPFAM" id="SSF75420">
    <property type="entry name" value="YhbC-like, N-terminal domain"/>
    <property type="match status" value="1"/>
</dbReference>
<dbReference type="SUPFAM" id="SSF74942">
    <property type="entry name" value="YhbC-like, C-terminal domain"/>
    <property type="match status" value="1"/>
</dbReference>
<sequence>MSKGKAVENRTEELLAPIAEENGVEIYDVEYLKEGSDWYLRAYIDKPEGVNIQDCENVSRALSDKLDEVDFIDDAYILEVSSPGLGRTLKKDKHLEKSLGEEVELRLYKPRDKQKEFTGILKSFDADSVIIETEEEKVFARSEIALIRLAFDF</sequence>
<evidence type="ECO:0000256" key="3">
    <source>
        <dbReference type="HAMAP-Rule" id="MF_01077"/>
    </source>
</evidence>
<dbReference type="EMBL" id="MCGI01000002">
    <property type="protein sequence ID" value="ODM12278.1"/>
    <property type="molecule type" value="Genomic_DNA"/>
</dbReference>
<dbReference type="Pfam" id="PF17384">
    <property type="entry name" value="DUF150_C"/>
    <property type="match status" value="1"/>
</dbReference>
<evidence type="ECO:0000313" key="7">
    <source>
        <dbReference type="Proteomes" id="UP000095003"/>
    </source>
</evidence>
<dbReference type="PATRIC" id="fig|1432052.3.peg.3196"/>
<dbReference type="PANTHER" id="PTHR33867">
    <property type="entry name" value="RIBOSOME MATURATION FACTOR RIMP"/>
    <property type="match status" value="1"/>
</dbReference>
<comment type="similarity">
    <text evidence="3">Belongs to the RimP family.</text>
</comment>
<dbReference type="GeneID" id="93304396"/>
<keyword evidence="1 3" id="KW-0963">Cytoplasm</keyword>
<evidence type="ECO:0000256" key="1">
    <source>
        <dbReference type="ARBA" id="ARBA00022490"/>
    </source>
</evidence>
<comment type="subcellular location">
    <subcellularLocation>
        <location evidence="3">Cytoplasm</location>
    </subcellularLocation>
</comment>
<dbReference type="InterPro" id="IPR028998">
    <property type="entry name" value="RimP_C"/>
</dbReference>
<protein>
    <recommendedName>
        <fullName evidence="3">Ribosome maturation factor RimP</fullName>
    </recommendedName>
</protein>
<dbReference type="Gene3D" id="2.30.30.180">
    <property type="entry name" value="Ribosome maturation factor RimP, C-terminal domain"/>
    <property type="match status" value="1"/>
</dbReference>
<feature type="domain" description="Ribosome maturation factor RimP C-terminal" evidence="5">
    <location>
        <begin position="89"/>
        <end position="153"/>
    </location>
</feature>
<proteinExistence type="inferred from homology"/>
<keyword evidence="2 3" id="KW-0690">Ribosome biogenesis</keyword>
<dbReference type="InterPro" id="IPR028989">
    <property type="entry name" value="RimP_N"/>
</dbReference>
<dbReference type="CDD" id="cd01734">
    <property type="entry name" value="YlxS_C"/>
    <property type="match status" value="1"/>
</dbReference>
<organism evidence="6 7">
    <name type="scientific">Eisenbergiella tayi</name>
    <dbReference type="NCBI Taxonomy" id="1432052"/>
    <lineage>
        <taxon>Bacteria</taxon>
        <taxon>Bacillati</taxon>
        <taxon>Bacillota</taxon>
        <taxon>Clostridia</taxon>
        <taxon>Lachnospirales</taxon>
        <taxon>Lachnospiraceae</taxon>
        <taxon>Eisenbergiella</taxon>
    </lineage>
</organism>
<dbReference type="InterPro" id="IPR003728">
    <property type="entry name" value="Ribosome_maturation_RimP"/>
</dbReference>
<name>A0A1E3AU89_9FIRM</name>
<dbReference type="GO" id="GO:0005829">
    <property type="term" value="C:cytosol"/>
    <property type="evidence" value="ECO:0007669"/>
    <property type="project" value="TreeGrafter"/>
</dbReference>
<dbReference type="GO" id="GO:0000028">
    <property type="term" value="P:ribosomal small subunit assembly"/>
    <property type="evidence" value="ECO:0007669"/>
    <property type="project" value="TreeGrafter"/>
</dbReference>
<comment type="function">
    <text evidence="3">Required for maturation of 30S ribosomal subunits.</text>
</comment>
<reference evidence="6 7" key="1">
    <citation type="submission" date="2016-07" db="EMBL/GenBank/DDBJ databases">
        <title>Characterization of isolates of Eisenbergiella tayi derived from blood cultures, using whole genome sequencing.</title>
        <authorList>
            <person name="Burdz T."/>
            <person name="Wiebe D."/>
            <person name="Huynh C."/>
            <person name="Bernard K."/>
        </authorList>
    </citation>
    <scope>NUCLEOTIDE SEQUENCE [LARGE SCALE GENOMIC DNA]</scope>
    <source>
        <strain evidence="6 7">NML 120489</strain>
    </source>
</reference>
<accession>A0A1E3AU89</accession>
<dbReference type="HAMAP" id="MF_01077">
    <property type="entry name" value="RimP"/>
    <property type="match status" value="1"/>
</dbReference>
<comment type="caution">
    <text evidence="6">The sequence shown here is derived from an EMBL/GenBank/DDBJ whole genome shotgun (WGS) entry which is preliminary data.</text>
</comment>
<dbReference type="InterPro" id="IPR036847">
    <property type="entry name" value="RimP_C_sf"/>
</dbReference>
<dbReference type="Pfam" id="PF02576">
    <property type="entry name" value="RimP_N"/>
    <property type="match status" value="1"/>
</dbReference>
<evidence type="ECO:0000313" key="6">
    <source>
        <dbReference type="EMBL" id="ODM12278.1"/>
    </source>
</evidence>
<dbReference type="FunFam" id="3.30.300.70:FF:000001">
    <property type="entry name" value="Ribosome maturation factor RimP"/>
    <property type="match status" value="1"/>
</dbReference>
<dbReference type="InterPro" id="IPR035956">
    <property type="entry name" value="RimP_N_sf"/>
</dbReference>
<dbReference type="AlphaFoldDB" id="A0A1E3AU89"/>
<gene>
    <name evidence="3 6" type="primary">rimP</name>
    <name evidence="6" type="ORF">BEH84_02894</name>
</gene>